<organism evidence="1">
    <name type="scientific">Mimivirus LCMiAC02</name>
    <dbReference type="NCBI Taxonomy" id="2506609"/>
    <lineage>
        <taxon>Viruses</taxon>
        <taxon>Varidnaviria</taxon>
        <taxon>Bamfordvirae</taxon>
        <taxon>Nucleocytoviricota</taxon>
        <taxon>Megaviricetes</taxon>
        <taxon>Imitervirales</taxon>
        <taxon>Mimiviridae</taxon>
        <taxon>Klosneuvirinae</taxon>
    </lineage>
</organism>
<reference evidence="1" key="1">
    <citation type="journal article" date="2019" name="MBio">
        <title>Virus Genomes from Deep Sea Sediments Expand the Ocean Megavirome and Support Independent Origins of Viral Gigantism.</title>
        <authorList>
            <person name="Backstrom D."/>
            <person name="Yutin N."/>
            <person name="Jorgensen S.L."/>
            <person name="Dharamshi J."/>
            <person name="Homa F."/>
            <person name="Zaremba-Niedwiedzka K."/>
            <person name="Spang A."/>
            <person name="Wolf Y.I."/>
            <person name="Koonin E.V."/>
            <person name="Ettema T.J."/>
        </authorList>
    </citation>
    <scope>NUCLEOTIDE SEQUENCE</scope>
</reference>
<dbReference type="EMBL" id="MK500412">
    <property type="protein sequence ID" value="QBK89296.1"/>
    <property type="molecule type" value="Genomic_DNA"/>
</dbReference>
<gene>
    <name evidence="1" type="ORF">LCMiAC02_03910</name>
</gene>
<accession>A0A4D5XF71</accession>
<proteinExistence type="predicted"/>
<protein>
    <submittedName>
        <fullName evidence="1">Uncharacterized protein</fullName>
    </submittedName>
</protein>
<sequence length="191" mass="22450">MNDNLDKRNVKNFTPKEIAETIFTNGIKDPCSFQFLPHGGDSTDTFQILLNILMEGFDKLIGLKDLDMDHVTCEEIIKLRPGFLSMGFDLKVHEYDESDESDKELWNNYYCKIWIDTGDYKQWFKFNKRIIKPFHFIINGKYRDEDLLKENLNEIYAIIKANNKIISITFDYISPLDKIGKNFMVGCRHSN</sequence>
<evidence type="ECO:0000313" key="1">
    <source>
        <dbReference type="EMBL" id="QBK89296.1"/>
    </source>
</evidence>
<name>A0A4D5XF71_9VIRU</name>